<feature type="chain" id="PRO_5047367423" evidence="1">
    <location>
        <begin position="24"/>
        <end position="293"/>
    </location>
</feature>
<dbReference type="EMBL" id="JAEILT010000006">
    <property type="protein sequence ID" value="MBJ2135845.1"/>
    <property type="molecule type" value="Genomic_DNA"/>
</dbReference>
<sequence length="293" mass="33990">MRAKLLVKLIFGFALLVSLSAQAATWRITYPRPMSESDKRAIYPVKLLALALEQTGVQYSLMPSERIMLQNKALKRLMDSRDVNVVWSVTDKQREQQLLPIRIPIYKGLIGWRLLLIRDDMPARFKYVQKLEHLIKLIPVQGRDWPDTKVLQANGFNVTADNAYGNLFNLLRQAQGDFFPRSVVEIWDEIDNPAYNTDLMVEKEIAIRYPEAMYFFVNKKSRPLANLLEKGLEKVIENGTFEQLFVHTFQGKLDRAKMSSRHVFELENSFLPTATPLERKELWYQPDEAAAEN</sequence>
<dbReference type="Proteomes" id="UP000649232">
    <property type="component" value="Unassembled WGS sequence"/>
</dbReference>
<dbReference type="SUPFAM" id="SSF53850">
    <property type="entry name" value="Periplasmic binding protein-like II"/>
    <property type="match status" value="1"/>
</dbReference>
<feature type="signal peptide" evidence="1">
    <location>
        <begin position="1"/>
        <end position="23"/>
    </location>
</feature>
<comment type="caution">
    <text evidence="2">The sequence shown here is derived from an EMBL/GenBank/DDBJ whole genome shotgun (WGS) entry which is preliminary data.</text>
</comment>
<name>A0ABS0WBM3_9ALTE</name>
<organism evidence="2 3">
    <name type="scientific">Paraglaciecola chathamensis</name>
    <dbReference type="NCBI Taxonomy" id="368405"/>
    <lineage>
        <taxon>Bacteria</taxon>
        <taxon>Pseudomonadati</taxon>
        <taxon>Pseudomonadota</taxon>
        <taxon>Gammaproteobacteria</taxon>
        <taxon>Alteromonadales</taxon>
        <taxon>Alteromonadaceae</taxon>
        <taxon>Paraglaciecola</taxon>
    </lineage>
</organism>
<protein>
    <submittedName>
        <fullName evidence="2">Amino acid ABC transporter substrate-binding protein</fullName>
    </submittedName>
</protein>
<evidence type="ECO:0000313" key="2">
    <source>
        <dbReference type="EMBL" id="MBJ2135845.1"/>
    </source>
</evidence>
<evidence type="ECO:0000256" key="1">
    <source>
        <dbReference type="SAM" id="SignalP"/>
    </source>
</evidence>
<evidence type="ECO:0000313" key="3">
    <source>
        <dbReference type="Proteomes" id="UP000649232"/>
    </source>
</evidence>
<reference evidence="2 3" key="1">
    <citation type="submission" date="2020-12" db="EMBL/GenBank/DDBJ databases">
        <title>Draft genome sequences of nine environmental bacterial isolates colonizing plastic.</title>
        <authorList>
            <person name="Borre I."/>
            <person name="Sonnenschein E.C."/>
        </authorList>
    </citation>
    <scope>NUCLEOTIDE SEQUENCE [LARGE SCALE GENOMIC DNA]</scope>
    <source>
        <strain evidence="2 3">IB30</strain>
    </source>
</reference>
<gene>
    <name evidence="2" type="ORF">JEU11_05200</name>
</gene>
<keyword evidence="1" id="KW-0732">Signal</keyword>
<accession>A0ABS0WBM3</accession>
<proteinExistence type="predicted"/>